<gene>
    <name evidence="2" type="ORF">SAMN05421855_101141</name>
</gene>
<evidence type="ECO:0000256" key="1">
    <source>
        <dbReference type="SAM" id="Phobius"/>
    </source>
</evidence>
<name>A0A1G7C223_9FLAO</name>
<evidence type="ECO:0000313" key="2">
    <source>
        <dbReference type="EMBL" id="SDE33382.1"/>
    </source>
</evidence>
<dbReference type="AlphaFoldDB" id="A0A1G7C223"/>
<proteinExistence type="predicted"/>
<dbReference type="Proteomes" id="UP000199321">
    <property type="component" value="Unassembled WGS sequence"/>
</dbReference>
<keyword evidence="3" id="KW-1185">Reference proteome</keyword>
<keyword evidence="1" id="KW-1133">Transmembrane helix</keyword>
<organism evidence="2 3">
    <name type="scientific">Ulvibacter litoralis</name>
    <dbReference type="NCBI Taxonomy" id="227084"/>
    <lineage>
        <taxon>Bacteria</taxon>
        <taxon>Pseudomonadati</taxon>
        <taxon>Bacteroidota</taxon>
        <taxon>Flavobacteriia</taxon>
        <taxon>Flavobacteriales</taxon>
        <taxon>Flavobacteriaceae</taxon>
        <taxon>Ulvibacter</taxon>
    </lineage>
</organism>
<feature type="transmembrane region" description="Helical" evidence="1">
    <location>
        <begin position="49"/>
        <end position="73"/>
    </location>
</feature>
<evidence type="ECO:0000313" key="3">
    <source>
        <dbReference type="Proteomes" id="UP000199321"/>
    </source>
</evidence>
<keyword evidence="1" id="KW-0812">Transmembrane</keyword>
<feature type="transmembrane region" description="Helical" evidence="1">
    <location>
        <begin position="79"/>
        <end position="99"/>
    </location>
</feature>
<protein>
    <recommendedName>
        <fullName evidence="4">Holin-X, holin superfamily III</fullName>
    </recommendedName>
</protein>
<evidence type="ECO:0008006" key="4">
    <source>
        <dbReference type="Google" id="ProtNLM"/>
    </source>
</evidence>
<keyword evidence="1" id="KW-0472">Membrane</keyword>
<dbReference type="STRING" id="227084.SAMN05421855_101141"/>
<dbReference type="EMBL" id="FNBA01000001">
    <property type="protein sequence ID" value="SDE33382.1"/>
    <property type="molecule type" value="Genomic_DNA"/>
</dbReference>
<sequence length="121" mass="13784">MIMDTFKSSKEELIDGGSHLKEYAKKEYEYSKLKIFFQIASLTTSIAKAILIGTAFTLFTVFISFALAIGLGQLFNNMYLGYIAVAGLYLLIAVFIYAFRSKLERFIVQKLSKTYFDDENI</sequence>
<accession>A0A1G7C223</accession>
<reference evidence="2 3" key="1">
    <citation type="submission" date="2016-10" db="EMBL/GenBank/DDBJ databases">
        <authorList>
            <person name="de Groot N.N."/>
        </authorList>
    </citation>
    <scope>NUCLEOTIDE SEQUENCE [LARGE SCALE GENOMIC DNA]</scope>
    <source>
        <strain evidence="2 3">DSM 16195</strain>
    </source>
</reference>